<proteinExistence type="predicted"/>
<evidence type="ECO:0000256" key="1">
    <source>
        <dbReference type="SAM" id="SignalP"/>
    </source>
</evidence>
<accession>A0A9P6FSY5</accession>
<dbReference type="Proteomes" id="UP000780801">
    <property type="component" value="Unassembled WGS sequence"/>
</dbReference>
<dbReference type="OrthoDB" id="2447517at2759"/>
<feature type="non-terminal residue" evidence="2">
    <location>
        <position position="178"/>
    </location>
</feature>
<gene>
    <name evidence="2" type="ORF">BGW38_003304</name>
</gene>
<organism evidence="2 3">
    <name type="scientific">Lunasporangiospora selenospora</name>
    <dbReference type="NCBI Taxonomy" id="979761"/>
    <lineage>
        <taxon>Eukaryota</taxon>
        <taxon>Fungi</taxon>
        <taxon>Fungi incertae sedis</taxon>
        <taxon>Mucoromycota</taxon>
        <taxon>Mortierellomycotina</taxon>
        <taxon>Mortierellomycetes</taxon>
        <taxon>Mortierellales</taxon>
        <taxon>Mortierellaceae</taxon>
        <taxon>Lunasporangiospora</taxon>
    </lineage>
</organism>
<feature type="chain" id="PRO_5040299287" evidence="1">
    <location>
        <begin position="18"/>
        <end position="178"/>
    </location>
</feature>
<dbReference type="AlphaFoldDB" id="A0A9P6FSY5"/>
<keyword evidence="1" id="KW-0732">Signal</keyword>
<reference evidence="2" key="1">
    <citation type="journal article" date="2020" name="Fungal Divers.">
        <title>Resolving the Mortierellaceae phylogeny through synthesis of multi-gene phylogenetics and phylogenomics.</title>
        <authorList>
            <person name="Vandepol N."/>
            <person name="Liber J."/>
            <person name="Desiro A."/>
            <person name="Na H."/>
            <person name="Kennedy M."/>
            <person name="Barry K."/>
            <person name="Grigoriev I.V."/>
            <person name="Miller A.N."/>
            <person name="O'Donnell K."/>
            <person name="Stajich J.E."/>
            <person name="Bonito G."/>
        </authorList>
    </citation>
    <scope>NUCLEOTIDE SEQUENCE</scope>
    <source>
        <strain evidence="2">KOD1015</strain>
    </source>
</reference>
<protein>
    <submittedName>
        <fullName evidence="2">Uncharacterized protein</fullName>
    </submittedName>
</protein>
<comment type="caution">
    <text evidence="2">The sequence shown here is derived from an EMBL/GenBank/DDBJ whole genome shotgun (WGS) entry which is preliminary data.</text>
</comment>
<evidence type="ECO:0000313" key="2">
    <source>
        <dbReference type="EMBL" id="KAF9580160.1"/>
    </source>
</evidence>
<keyword evidence="3" id="KW-1185">Reference proteome</keyword>
<name>A0A9P6FSY5_9FUNG</name>
<feature type="signal peptide" evidence="1">
    <location>
        <begin position="1"/>
        <end position="17"/>
    </location>
</feature>
<sequence length="178" mass="20055">MIIRLLPILVVVQTALAVYYTNDRPSFGEFSDPSLYSLPADGKILVPDRSEFDYHVANATATALSRSRKNGVSRAAATQSEIVNICVGVASNPTRIKLFKDRISCDIRGWTTLYTFQAFRNHNKFMAPTQMCVGWAKNPDRSIMFSSGNCGVSGWTHEFTFWYNQCPWFKGSCDNKVY</sequence>
<evidence type="ECO:0000313" key="3">
    <source>
        <dbReference type="Proteomes" id="UP000780801"/>
    </source>
</evidence>
<dbReference type="EMBL" id="JAABOA010002243">
    <property type="protein sequence ID" value="KAF9580160.1"/>
    <property type="molecule type" value="Genomic_DNA"/>
</dbReference>